<protein>
    <recommendedName>
        <fullName evidence="3">Lipoprotein</fullName>
    </recommendedName>
</protein>
<keyword evidence="2" id="KW-1185">Reference proteome</keyword>
<dbReference type="RefSeq" id="WP_092532568.1">
    <property type="nucleotide sequence ID" value="NZ_FOWW01000007.1"/>
</dbReference>
<dbReference type="EMBL" id="FOWW01000007">
    <property type="protein sequence ID" value="SFQ43329.1"/>
    <property type="molecule type" value="Genomic_DNA"/>
</dbReference>
<dbReference type="Proteomes" id="UP000198727">
    <property type="component" value="Unassembled WGS sequence"/>
</dbReference>
<sequence>MNINDQPETTVTVQQATERVKQYARELKGALPVDAVLEERTVSQGNCEDPSGGGFGKRVQAWADYWVRGLDPAQYNAYFDAMKSWLSSHGWRVGADRRPGDMFLNAVHEGDEFTMSLAANDKGGLALATSSPCVWPDGTPEPES</sequence>
<name>A0A1I5YGH7_9PSEU</name>
<accession>A0A1I5YGH7</accession>
<evidence type="ECO:0000313" key="1">
    <source>
        <dbReference type="EMBL" id="SFQ43329.1"/>
    </source>
</evidence>
<gene>
    <name evidence="1" type="ORF">SAMN05421810_107144</name>
</gene>
<dbReference type="STRING" id="587909.SAMN05421810_107144"/>
<reference evidence="2" key="1">
    <citation type="submission" date="2016-10" db="EMBL/GenBank/DDBJ databases">
        <authorList>
            <person name="Varghese N."/>
            <person name="Submissions S."/>
        </authorList>
    </citation>
    <scope>NUCLEOTIDE SEQUENCE [LARGE SCALE GENOMIC DNA]</scope>
    <source>
        <strain evidence="2">CGMCC 4.5579</strain>
    </source>
</reference>
<evidence type="ECO:0008006" key="3">
    <source>
        <dbReference type="Google" id="ProtNLM"/>
    </source>
</evidence>
<dbReference type="OrthoDB" id="3531020at2"/>
<organism evidence="1 2">
    <name type="scientific">Amycolatopsis arida</name>
    <dbReference type="NCBI Taxonomy" id="587909"/>
    <lineage>
        <taxon>Bacteria</taxon>
        <taxon>Bacillati</taxon>
        <taxon>Actinomycetota</taxon>
        <taxon>Actinomycetes</taxon>
        <taxon>Pseudonocardiales</taxon>
        <taxon>Pseudonocardiaceae</taxon>
        <taxon>Amycolatopsis</taxon>
    </lineage>
</organism>
<evidence type="ECO:0000313" key="2">
    <source>
        <dbReference type="Proteomes" id="UP000198727"/>
    </source>
</evidence>
<dbReference type="AlphaFoldDB" id="A0A1I5YGH7"/>
<proteinExistence type="predicted"/>